<comment type="caution">
    <text evidence="2">The sequence shown here is derived from an EMBL/GenBank/DDBJ whole genome shotgun (WGS) entry which is preliminary data.</text>
</comment>
<feature type="domain" description="Aminoglycoside phosphotransferase" evidence="1">
    <location>
        <begin position="63"/>
        <end position="275"/>
    </location>
</feature>
<dbReference type="PANTHER" id="PTHR21310">
    <property type="entry name" value="AMINOGLYCOSIDE PHOSPHOTRANSFERASE-RELATED-RELATED"/>
    <property type="match status" value="1"/>
</dbReference>
<proteinExistence type="predicted"/>
<reference evidence="2" key="2">
    <citation type="submission" date="2023-01" db="EMBL/GenBank/DDBJ databases">
        <authorList>
            <person name="Petersen C."/>
        </authorList>
    </citation>
    <scope>NUCLEOTIDE SEQUENCE</scope>
    <source>
        <strain evidence="2">IBT 17514</strain>
    </source>
</reference>
<dbReference type="Pfam" id="PF01636">
    <property type="entry name" value="APH"/>
    <property type="match status" value="1"/>
</dbReference>
<keyword evidence="3" id="KW-1185">Reference proteome</keyword>
<reference evidence="2" key="1">
    <citation type="journal article" date="2023" name="IMA Fungus">
        <title>Comparative genomic study of the Penicillium genus elucidates a diverse pangenome and 15 lateral gene transfer events.</title>
        <authorList>
            <person name="Petersen C."/>
            <person name="Sorensen T."/>
            <person name="Nielsen M.R."/>
            <person name="Sondergaard T.E."/>
            <person name="Sorensen J.L."/>
            <person name="Fitzpatrick D.A."/>
            <person name="Frisvad J.C."/>
            <person name="Nielsen K.L."/>
        </authorList>
    </citation>
    <scope>NUCLEOTIDE SEQUENCE</scope>
    <source>
        <strain evidence="2">IBT 17514</strain>
    </source>
</reference>
<evidence type="ECO:0000313" key="2">
    <source>
        <dbReference type="EMBL" id="KAJ5726876.1"/>
    </source>
</evidence>
<name>A0AAD6HLB2_9EURO</name>
<dbReference type="SUPFAM" id="SSF56112">
    <property type="entry name" value="Protein kinase-like (PK-like)"/>
    <property type="match status" value="1"/>
</dbReference>
<gene>
    <name evidence="2" type="ORF">N7493_005903</name>
</gene>
<sequence>MWEPVQVPFVNSEPLPPLPTTSEIHACTNILGETTLGQKTATKIVAVNDKIVVKYGTCVETWEGQALVLLERHAPKIPAPRLYKMYQEDQEVFLIMRRVPGVQLDSIWSSLAASEKDDIINKLRDICEKMRKVECPIPNFYGSLDGGGLHAFLFRNINDYRKYLGPFFSESDFVAGLVGNYRALIDRDKHQSPNYKAAFYEKYMFRVLEGHRSVLTHGDLQQKNIMIVENKSGLNSDGGRSFDVVLVDWESAGWFPEYWEFFIASWTLSFHWEDEWSWRAQEFLPVFPAELAVLQQIDRDMGV</sequence>
<dbReference type="InterPro" id="IPR002575">
    <property type="entry name" value="Aminoglycoside_PTrfase"/>
</dbReference>
<dbReference type="PANTHER" id="PTHR21310:SF48">
    <property type="entry name" value="AMINOGLYCOSIDE PHOSPHOTRANSFERASE DOMAIN-CONTAINING PROTEIN"/>
    <property type="match status" value="1"/>
</dbReference>
<evidence type="ECO:0000313" key="3">
    <source>
        <dbReference type="Proteomes" id="UP001215712"/>
    </source>
</evidence>
<protein>
    <submittedName>
        <fullName evidence="2">Phosphotransferase enzyme family protein</fullName>
    </submittedName>
</protein>
<dbReference type="InterPro" id="IPR051678">
    <property type="entry name" value="AGP_Transferase"/>
</dbReference>
<dbReference type="AlphaFoldDB" id="A0AAD6HLB2"/>
<dbReference type="EMBL" id="JAQJAN010000007">
    <property type="protein sequence ID" value="KAJ5726876.1"/>
    <property type="molecule type" value="Genomic_DNA"/>
</dbReference>
<evidence type="ECO:0000259" key="1">
    <source>
        <dbReference type="Pfam" id="PF01636"/>
    </source>
</evidence>
<dbReference type="Proteomes" id="UP001215712">
    <property type="component" value="Unassembled WGS sequence"/>
</dbReference>
<dbReference type="Gene3D" id="3.90.1200.10">
    <property type="match status" value="1"/>
</dbReference>
<accession>A0AAD6HLB2</accession>
<dbReference type="InterPro" id="IPR011009">
    <property type="entry name" value="Kinase-like_dom_sf"/>
</dbReference>
<organism evidence="2 3">
    <name type="scientific">Penicillium malachiteum</name>
    <dbReference type="NCBI Taxonomy" id="1324776"/>
    <lineage>
        <taxon>Eukaryota</taxon>
        <taxon>Fungi</taxon>
        <taxon>Dikarya</taxon>
        <taxon>Ascomycota</taxon>
        <taxon>Pezizomycotina</taxon>
        <taxon>Eurotiomycetes</taxon>
        <taxon>Eurotiomycetidae</taxon>
        <taxon>Eurotiales</taxon>
        <taxon>Aspergillaceae</taxon>
        <taxon>Penicillium</taxon>
    </lineage>
</organism>